<sequence>MPKNSSMRYAQLRWKNDREQRRRFSPSLLRYCRLRLPENLCDTAFKAFGFLIPSFLRPDQWTSEVPLAKKTSSQTSWLNGLRGVAALFVVCHHSTLLLFSWDIHRAYRSTSDHIIQLPILRLIVSGLPQVCIFFVVSGYSISLTALSHISARRYDDLQRSLASSLVRCHSRLFVPAISVALMTALWSHWGLFAEENWSDVPAFPSRPVPRDDSLWRQLLDWARRSIKHADPMQNSIHDTKGFAYDIDQWTIPLEFAGSMVVYLLLAALSRFRTVMRLSILVGVMAWQLIVSTSWVAFLFVGGMFLADLDIFISNSNRKAESTLTRPAHHLRSLRSRILRHIRNFLWTLLLLLSLYLLSAPEINLGPKDGLSAPGYQSFQSLIPTSYWEMGKEDYFLIPIGAFLLILCVSRCSLLQRPFTTSFALYLGRISYSLYLVHGPLLYTFGAWLAGKVARVPGGDGEHTGGFLHPGLVYIAFWPLAMWWADVVCCGVDEPVVSGLRILWERLEFKG</sequence>
<feature type="transmembrane region" description="Helical" evidence="1">
    <location>
        <begin position="394"/>
        <end position="413"/>
    </location>
</feature>
<evidence type="ECO:0000259" key="2">
    <source>
        <dbReference type="Pfam" id="PF01757"/>
    </source>
</evidence>
<accession>A0AAJ0B4X0</accession>
<evidence type="ECO:0000256" key="1">
    <source>
        <dbReference type="SAM" id="Phobius"/>
    </source>
</evidence>
<dbReference type="Pfam" id="PF01757">
    <property type="entry name" value="Acyl_transf_3"/>
    <property type="match status" value="1"/>
</dbReference>
<keyword evidence="3" id="KW-0012">Acyltransferase</keyword>
<keyword evidence="3" id="KW-0808">Transferase</keyword>
<protein>
    <submittedName>
        <fullName evidence="3">Acyltransferase 3</fullName>
    </submittedName>
</protein>
<dbReference type="InterPro" id="IPR050879">
    <property type="entry name" value="Acyltransferase_3"/>
</dbReference>
<feature type="transmembrane region" description="Helical" evidence="1">
    <location>
        <begin position="341"/>
        <end position="358"/>
    </location>
</feature>
<feature type="transmembrane region" description="Helical" evidence="1">
    <location>
        <begin position="127"/>
        <end position="151"/>
    </location>
</feature>
<feature type="transmembrane region" description="Helical" evidence="1">
    <location>
        <begin position="249"/>
        <end position="268"/>
    </location>
</feature>
<dbReference type="InterPro" id="IPR002656">
    <property type="entry name" value="Acyl_transf_3_dom"/>
</dbReference>
<dbReference type="PANTHER" id="PTHR23028">
    <property type="entry name" value="ACETYLTRANSFERASE"/>
    <property type="match status" value="1"/>
</dbReference>
<gene>
    <name evidence="3" type="ORF">QBC47DRAFT_441810</name>
</gene>
<feature type="transmembrane region" description="Helical" evidence="1">
    <location>
        <begin position="470"/>
        <end position="491"/>
    </location>
</feature>
<proteinExistence type="predicted"/>
<feature type="domain" description="Acyltransferase 3" evidence="2">
    <location>
        <begin position="76"/>
        <end position="465"/>
    </location>
</feature>
<keyword evidence="1" id="KW-0812">Transmembrane</keyword>
<keyword evidence="1" id="KW-0472">Membrane</keyword>
<comment type="caution">
    <text evidence="3">The sequence shown here is derived from an EMBL/GenBank/DDBJ whole genome shotgun (WGS) entry which is preliminary data.</text>
</comment>
<keyword evidence="4" id="KW-1185">Reference proteome</keyword>
<name>A0AAJ0B4X0_9PEZI</name>
<keyword evidence="1" id="KW-1133">Transmembrane helix</keyword>
<feature type="transmembrane region" description="Helical" evidence="1">
    <location>
        <begin position="80"/>
        <end position="101"/>
    </location>
</feature>
<organism evidence="3 4">
    <name type="scientific">Echria macrotheca</name>
    <dbReference type="NCBI Taxonomy" id="438768"/>
    <lineage>
        <taxon>Eukaryota</taxon>
        <taxon>Fungi</taxon>
        <taxon>Dikarya</taxon>
        <taxon>Ascomycota</taxon>
        <taxon>Pezizomycotina</taxon>
        <taxon>Sordariomycetes</taxon>
        <taxon>Sordariomycetidae</taxon>
        <taxon>Sordariales</taxon>
        <taxon>Schizotheciaceae</taxon>
        <taxon>Echria</taxon>
    </lineage>
</organism>
<dbReference type="Proteomes" id="UP001239445">
    <property type="component" value="Unassembled WGS sequence"/>
</dbReference>
<evidence type="ECO:0000313" key="4">
    <source>
        <dbReference type="Proteomes" id="UP001239445"/>
    </source>
</evidence>
<dbReference type="AlphaFoldDB" id="A0AAJ0B4X0"/>
<dbReference type="GO" id="GO:0016747">
    <property type="term" value="F:acyltransferase activity, transferring groups other than amino-acyl groups"/>
    <property type="evidence" value="ECO:0007669"/>
    <property type="project" value="InterPro"/>
</dbReference>
<evidence type="ECO:0000313" key="3">
    <source>
        <dbReference type="EMBL" id="KAK1749451.1"/>
    </source>
</evidence>
<dbReference type="EMBL" id="MU839858">
    <property type="protein sequence ID" value="KAK1749451.1"/>
    <property type="molecule type" value="Genomic_DNA"/>
</dbReference>
<dbReference type="PANTHER" id="PTHR23028:SF134">
    <property type="entry name" value="PUTATIVE (AFU_ORTHOLOGUE AFUA_4G08520)-RELATED"/>
    <property type="match status" value="1"/>
</dbReference>
<reference evidence="3" key="1">
    <citation type="submission" date="2023-06" db="EMBL/GenBank/DDBJ databases">
        <title>Genome-scale phylogeny and comparative genomics of the fungal order Sordariales.</title>
        <authorList>
            <consortium name="Lawrence Berkeley National Laboratory"/>
            <person name="Hensen N."/>
            <person name="Bonometti L."/>
            <person name="Westerberg I."/>
            <person name="Brannstrom I.O."/>
            <person name="Guillou S."/>
            <person name="Cros-Aarteil S."/>
            <person name="Calhoun S."/>
            <person name="Haridas S."/>
            <person name="Kuo A."/>
            <person name="Mondo S."/>
            <person name="Pangilinan J."/>
            <person name="Riley R."/>
            <person name="Labutti K."/>
            <person name="Andreopoulos B."/>
            <person name="Lipzen A."/>
            <person name="Chen C."/>
            <person name="Yanf M."/>
            <person name="Daum C."/>
            <person name="Ng V."/>
            <person name="Clum A."/>
            <person name="Steindorff A."/>
            <person name="Ohm R."/>
            <person name="Martin F."/>
            <person name="Silar P."/>
            <person name="Natvig D."/>
            <person name="Lalanne C."/>
            <person name="Gautier V."/>
            <person name="Ament-Velasquez S.L."/>
            <person name="Kruys A."/>
            <person name="Hutchinson M.I."/>
            <person name="Powell A.J."/>
            <person name="Barry K."/>
            <person name="Miller A.N."/>
            <person name="Grigoriev I.V."/>
            <person name="Debuchy R."/>
            <person name="Gladieux P."/>
            <person name="Thoren M.H."/>
            <person name="Johannesson H."/>
        </authorList>
    </citation>
    <scope>NUCLEOTIDE SEQUENCE</scope>
    <source>
        <strain evidence="3">PSN4</strain>
    </source>
</reference>
<feature type="transmembrane region" description="Helical" evidence="1">
    <location>
        <begin position="425"/>
        <end position="450"/>
    </location>
</feature>